<dbReference type="AlphaFoldDB" id="M6Y8A3"/>
<proteinExistence type="predicted"/>
<dbReference type="Proteomes" id="UP000012138">
    <property type="component" value="Unassembled WGS sequence"/>
</dbReference>
<evidence type="ECO:0000313" key="2">
    <source>
        <dbReference type="Proteomes" id="UP000012138"/>
    </source>
</evidence>
<reference evidence="1 2" key="1">
    <citation type="submission" date="2013-01" db="EMBL/GenBank/DDBJ databases">
        <authorList>
            <person name="Harkins D.M."/>
            <person name="Durkin A.S."/>
            <person name="Brinkac L.M."/>
            <person name="Haft D.H."/>
            <person name="Selengut J.D."/>
            <person name="Sanka R."/>
            <person name="DePew J."/>
            <person name="Purushe J."/>
            <person name="Whelen A.C."/>
            <person name="Vinetz J.M."/>
            <person name="Sutton G.G."/>
            <person name="Nierman W.C."/>
            <person name="Fouts D.E."/>
        </authorList>
    </citation>
    <scope>NUCLEOTIDE SEQUENCE [LARGE SCALE GENOMIC DNA]</scope>
    <source>
        <strain evidence="1 2">2001034031</strain>
    </source>
</reference>
<dbReference type="EMBL" id="AKXB02000136">
    <property type="protein sequence ID" value="EMO88076.1"/>
    <property type="molecule type" value="Genomic_DNA"/>
</dbReference>
<comment type="caution">
    <text evidence="1">The sequence shown here is derived from an EMBL/GenBank/DDBJ whole genome shotgun (WGS) entry which is preliminary data.</text>
</comment>
<organism evidence="1 2">
    <name type="scientific">Leptospira noguchii str. 2001034031</name>
    <dbReference type="NCBI Taxonomy" id="1193053"/>
    <lineage>
        <taxon>Bacteria</taxon>
        <taxon>Pseudomonadati</taxon>
        <taxon>Spirochaetota</taxon>
        <taxon>Spirochaetia</taxon>
        <taxon>Leptospirales</taxon>
        <taxon>Leptospiraceae</taxon>
        <taxon>Leptospira</taxon>
    </lineage>
</organism>
<accession>M6Y8A3</accession>
<protein>
    <submittedName>
        <fullName evidence="1">Uncharacterized protein</fullName>
    </submittedName>
</protein>
<gene>
    <name evidence="1" type="ORF">LEP1GSC024_0400</name>
</gene>
<name>M6Y8A3_9LEPT</name>
<evidence type="ECO:0000313" key="1">
    <source>
        <dbReference type="EMBL" id="EMO88076.1"/>
    </source>
</evidence>
<dbReference type="RefSeq" id="WP_004447119.1">
    <property type="nucleotide sequence ID" value="NZ_AKXB02000136.1"/>
</dbReference>
<sequence>MYVFNLLILKSSSTMGFWLFSLQVALETQQNAHYGSRSGNSAKRFPMGRVLETQQNAFLWVAFWKLSKTLSYGSRSGNSAKRFPMGRVLETQQNAFLWVAF</sequence>